<keyword evidence="2" id="KW-1185">Reference proteome</keyword>
<organism evidence="1 2">
    <name type="scientific">Spirosoma fluviale</name>
    <dbReference type="NCBI Taxonomy" id="1597977"/>
    <lineage>
        <taxon>Bacteria</taxon>
        <taxon>Pseudomonadati</taxon>
        <taxon>Bacteroidota</taxon>
        <taxon>Cytophagia</taxon>
        <taxon>Cytophagales</taxon>
        <taxon>Cytophagaceae</taxon>
        <taxon>Spirosoma</taxon>
    </lineage>
</organism>
<dbReference type="AlphaFoldDB" id="A0A286G151"/>
<evidence type="ECO:0000313" key="1">
    <source>
        <dbReference type="EMBL" id="SOD88704.1"/>
    </source>
</evidence>
<name>A0A286G151_9BACT</name>
<proteinExistence type="predicted"/>
<reference evidence="2" key="1">
    <citation type="submission" date="2017-09" db="EMBL/GenBank/DDBJ databases">
        <authorList>
            <person name="Varghese N."/>
            <person name="Submissions S."/>
        </authorList>
    </citation>
    <scope>NUCLEOTIDE SEQUENCE [LARGE SCALE GENOMIC DNA]</scope>
    <source>
        <strain evidence="2">DSM 29961</strain>
    </source>
</reference>
<dbReference type="EMBL" id="OCNH01000002">
    <property type="protein sequence ID" value="SOD88704.1"/>
    <property type="molecule type" value="Genomic_DNA"/>
</dbReference>
<sequence>MAAPSAQAALPDNKHVPFAITTTQLGKKPHDGLTSKGMVLPRYINLAVRSNGGNQAQVSTPRLLNEYWCLSTRRPSVG</sequence>
<evidence type="ECO:0000313" key="2">
    <source>
        <dbReference type="Proteomes" id="UP000219452"/>
    </source>
</evidence>
<accession>A0A286G151</accession>
<protein>
    <submittedName>
        <fullName evidence="1">Uncharacterized protein</fullName>
    </submittedName>
</protein>
<gene>
    <name evidence="1" type="ORF">SAMN06269250_2800</name>
</gene>
<dbReference type="Proteomes" id="UP000219452">
    <property type="component" value="Unassembled WGS sequence"/>
</dbReference>